<dbReference type="EMBL" id="LWLT01000026">
    <property type="status" value="NOT_ANNOTATED_CDS"/>
    <property type="molecule type" value="Genomic_DNA"/>
</dbReference>
<dbReference type="OMA" id="SAWRVIW"/>
<dbReference type="Gene3D" id="1.20.190.20">
    <property type="entry name" value="14-3-3 domain"/>
    <property type="match status" value="1"/>
</dbReference>
<sequence>MEKTELIQKAKLRVISSIEQKTNTSDKKLHKVSYLKMKGDYFWYLAEVACGDDRKQTIDNFRGAYQEAFDISKKERQPTHPIWLGLALNFSVL</sequence>
<dbReference type="GeneTree" id="ENSGT01090000260040"/>
<dbReference type="Bgee" id="ENSCHIG00000021366">
    <property type="expression patterns" value="Expressed in liver and 2 other cell types or tissues"/>
</dbReference>
<proteinExistence type="inferred from homology"/>
<dbReference type="InterPro" id="IPR023410">
    <property type="entry name" value="14-3-3_domain"/>
</dbReference>
<evidence type="ECO:0000256" key="1">
    <source>
        <dbReference type="ARBA" id="ARBA00006141"/>
    </source>
</evidence>
<dbReference type="Pfam" id="PF00244">
    <property type="entry name" value="14-3-3"/>
    <property type="match status" value="1"/>
</dbReference>
<reference evidence="3" key="3">
    <citation type="submission" date="2025-09" db="UniProtKB">
        <authorList>
            <consortium name="Ensembl"/>
        </authorList>
    </citation>
    <scope>IDENTIFICATION</scope>
</reference>
<evidence type="ECO:0000313" key="4">
    <source>
        <dbReference type="Proteomes" id="UP000291000"/>
    </source>
</evidence>
<comment type="similarity">
    <text evidence="1">Belongs to the 14-3-3 family.</text>
</comment>
<dbReference type="AlphaFoldDB" id="A0A452FIA5"/>
<dbReference type="PRINTS" id="PR00305">
    <property type="entry name" value="1433ZETA"/>
</dbReference>
<name>A0A452FIA5_CAPHI</name>
<dbReference type="STRING" id="9925.ENSCHIP00000024011"/>
<evidence type="ECO:0000259" key="2">
    <source>
        <dbReference type="Pfam" id="PF00244"/>
    </source>
</evidence>
<feature type="domain" description="14-3-3" evidence="2">
    <location>
        <begin position="10"/>
        <end position="93"/>
    </location>
</feature>
<dbReference type="InterPro" id="IPR036815">
    <property type="entry name" value="14-3-3_dom_sf"/>
</dbReference>
<reference evidence="3" key="2">
    <citation type="submission" date="2025-08" db="UniProtKB">
        <authorList>
            <consortium name="Ensembl"/>
        </authorList>
    </citation>
    <scope>IDENTIFICATION</scope>
</reference>
<dbReference type="PANTHER" id="PTHR18860">
    <property type="entry name" value="14-3-3 PROTEIN"/>
    <property type="match status" value="1"/>
</dbReference>
<dbReference type="SUPFAM" id="SSF48445">
    <property type="entry name" value="14-3-3 protein"/>
    <property type="match status" value="1"/>
</dbReference>
<organism evidence="3 4">
    <name type="scientific">Capra hircus</name>
    <name type="common">Goat</name>
    <dbReference type="NCBI Taxonomy" id="9925"/>
    <lineage>
        <taxon>Eukaryota</taxon>
        <taxon>Metazoa</taxon>
        <taxon>Chordata</taxon>
        <taxon>Craniata</taxon>
        <taxon>Vertebrata</taxon>
        <taxon>Euteleostomi</taxon>
        <taxon>Mammalia</taxon>
        <taxon>Eutheria</taxon>
        <taxon>Laurasiatheria</taxon>
        <taxon>Artiodactyla</taxon>
        <taxon>Ruminantia</taxon>
        <taxon>Pecora</taxon>
        <taxon>Bovidae</taxon>
        <taxon>Caprinae</taxon>
        <taxon>Capra</taxon>
    </lineage>
</organism>
<evidence type="ECO:0000313" key="3">
    <source>
        <dbReference type="Ensembl" id="ENSCHIP00000024011.1"/>
    </source>
</evidence>
<reference evidence="3 4" key="1">
    <citation type="submission" date="2016-04" db="EMBL/GenBank/DDBJ databases">
        <title>Polished mammalian reference genomes with single-molecule sequencing and chromosome conformation capture applied to the Capra hircus genome.</title>
        <authorList>
            <person name="Bickhart D.M."/>
            <person name="Koren S."/>
            <person name="Rosen B."/>
            <person name="Hastie A."/>
            <person name="Liachko I."/>
            <person name="Sullivan S.T."/>
            <person name="Burton J."/>
            <person name="Sayre B.L."/>
            <person name="Huson H.J."/>
            <person name="Lee J."/>
            <person name="Lam E."/>
            <person name="Kelley C.M."/>
            <person name="Hutchison J.L."/>
            <person name="Zhou Y."/>
            <person name="Sun J."/>
            <person name="Crisa A."/>
            <person name="Schwartz J.C."/>
            <person name="Hammond J.A."/>
            <person name="Schroeder S.G."/>
            <person name="Liu G.E."/>
            <person name="Dunham M."/>
            <person name="Shendure J."/>
            <person name="Sonstegard T.S."/>
            <person name="Phillippy A.M."/>
            <person name="Van Tassell C.P."/>
            <person name="Smith T.P."/>
        </authorList>
    </citation>
    <scope>NUCLEOTIDE SEQUENCE [LARGE SCALE GENOMIC DNA]</scope>
</reference>
<dbReference type="Ensembl" id="ENSCHIT00000031871.1">
    <property type="protein sequence ID" value="ENSCHIP00000024011.1"/>
    <property type="gene ID" value="ENSCHIG00000021366.1"/>
</dbReference>
<accession>A0A452FIA5</accession>
<keyword evidence="4" id="KW-1185">Reference proteome</keyword>
<protein>
    <recommendedName>
        <fullName evidence="2">14-3-3 domain-containing protein</fullName>
    </recommendedName>
</protein>
<dbReference type="InterPro" id="IPR000308">
    <property type="entry name" value="14-3-3"/>
</dbReference>
<dbReference type="Proteomes" id="UP000291000">
    <property type="component" value="Chromosome 29"/>
</dbReference>